<dbReference type="EMBL" id="CP048020">
    <property type="protein sequence ID" value="QHX42904.1"/>
    <property type="molecule type" value="Genomic_DNA"/>
</dbReference>
<dbReference type="InterPro" id="IPR015943">
    <property type="entry name" value="WD40/YVTN_repeat-like_dom_sf"/>
</dbReference>
<reference evidence="1 2" key="1">
    <citation type="submission" date="2020-01" db="EMBL/GenBank/DDBJ databases">
        <title>Complete genome sequence of a human oral phylogroup 1 Treponema sp. strain ATCC 700766, originally isolated from periodontitis dental plaque.</title>
        <authorList>
            <person name="Chan Y."/>
            <person name="Huo Y.-B."/>
            <person name="Yu X.-L."/>
            <person name="Zeng H."/>
            <person name="Leung W.-K."/>
            <person name="Watt R.M."/>
        </authorList>
    </citation>
    <scope>NUCLEOTIDE SEQUENCE [LARGE SCALE GENOMIC DNA]</scope>
    <source>
        <strain evidence="1 2">OMZ 804</strain>
    </source>
</reference>
<dbReference type="Proteomes" id="UP000464374">
    <property type="component" value="Chromosome"/>
</dbReference>
<name>A0A6P1Y039_9SPIR</name>
<dbReference type="RefSeq" id="WP_162663170.1">
    <property type="nucleotide sequence ID" value="NZ_CP048020.1"/>
</dbReference>
<sequence length="559" mass="62896">MKKIVQSATPKYLGVTETVPTTRTVVITKGERLGAQDANAGDWVLMAKTVGGWKVGVCYRWTGSQWINLEPEYNYTEQYQAALYHICEIEELMKETGHFGALFAKVLVAQQALIDELLVNQAFIKNLVVQKLHIDSDTNNPNDFETKINKTDGVLVRNKNRTILHIDPQTGQSAFNGDIKANKIFLNKANQDEGVIEAVNNGWKLVIQPSLEGIELCIMGGDGGTMKKKQLYTYISGGLMSLAVMGSISCSNLFSSQTTFNSWEKVDIPTTQYYNGMTNIFTHQGRLVLMTNTNEIFTSSLEGVLWKKQNDLLTDERRLSLLSAISVGENIFTIGSENNKIFLFKSKDFGVTWDNTNIEAHEVFSDSEDVFILRYDALYKISANFLNEEKIYESHGTEEIINMVLNKEVWIVQTHDRLLHYFRLYFSTDKGKTWHNRARNGYACTIAFGEGFIFMGNIEGLKKSPDKGVTWVTISNEEVRSLFYIDKYLIILSNDENKGGIFVSDNNGDSFSFISCGYSYGFLSMVATPTARIITTDVVGMSGGSRKAVLLVNKNKQYF</sequence>
<evidence type="ECO:0000313" key="1">
    <source>
        <dbReference type="EMBL" id="QHX42904.1"/>
    </source>
</evidence>
<organism evidence="1 2">
    <name type="scientific">Treponema vincentii</name>
    <dbReference type="NCBI Taxonomy" id="69710"/>
    <lineage>
        <taxon>Bacteria</taxon>
        <taxon>Pseudomonadati</taxon>
        <taxon>Spirochaetota</taxon>
        <taxon>Spirochaetia</taxon>
        <taxon>Spirochaetales</taxon>
        <taxon>Treponemataceae</taxon>
        <taxon>Treponema</taxon>
    </lineage>
</organism>
<protein>
    <submittedName>
        <fullName evidence="1">Exo-alpha-sialidase</fullName>
    </submittedName>
</protein>
<evidence type="ECO:0000313" key="2">
    <source>
        <dbReference type="Proteomes" id="UP000464374"/>
    </source>
</evidence>
<dbReference type="Gene3D" id="2.130.10.10">
    <property type="entry name" value="YVTN repeat-like/Quinoprotein amine dehydrogenase"/>
    <property type="match status" value="2"/>
</dbReference>
<accession>A0A6P1Y039</accession>
<gene>
    <name evidence="1" type="ORF">GWP43_04930</name>
</gene>
<dbReference type="KEGG" id="trz:GWP43_04930"/>
<proteinExistence type="predicted"/>
<dbReference type="AlphaFoldDB" id="A0A6P1Y039"/>
<dbReference type="CDD" id="cd15482">
    <property type="entry name" value="Sialidase_non-viral"/>
    <property type="match status" value="1"/>
</dbReference>
<dbReference type="SUPFAM" id="SSF110296">
    <property type="entry name" value="Oligoxyloglucan reducing end-specific cellobiohydrolase"/>
    <property type="match status" value="1"/>
</dbReference>